<dbReference type="GO" id="GO:0008270">
    <property type="term" value="F:zinc ion binding"/>
    <property type="evidence" value="ECO:0007669"/>
    <property type="project" value="UniProtKB-KW"/>
</dbReference>
<dbReference type="Gene3D" id="3.30.40.10">
    <property type="entry name" value="Zinc/RING finger domain, C3HC4 (zinc finger)"/>
    <property type="match status" value="1"/>
</dbReference>
<dbReference type="SUPFAM" id="SSF48403">
    <property type="entry name" value="Ankyrin repeat"/>
    <property type="match status" value="1"/>
</dbReference>
<evidence type="ECO:0000256" key="6">
    <source>
        <dbReference type="SAM" id="MobiDB-lite"/>
    </source>
</evidence>
<feature type="repeat" description="ANK" evidence="4">
    <location>
        <begin position="229"/>
        <end position="261"/>
    </location>
</feature>
<dbReference type="AlphaFoldDB" id="A0A8S0TWZ4"/>
<keyword evidence="1" id="KW-0479">Metal-binding</keyword>
<dbReference type="GO" id="GO:0006623">
    <property type="term" value="P:protein targeting to vacuole"/>
    <property type="evidence" value="ECO:0007669"/>
    <property type="project" value="TreeGrafter"/>
</dbReference>
<dbReference type="PANTHER" id="PTHR47794:SF1">
    <property type="entry name" value="VACUOLAR PROTEIN SORTING-ASSOCIATED PROTEIN 27"/>
    <property type="match status" value="1"/>
</dbReference>
<dbReference type="PROSITE" id="PS50297">
    <property type="entry name" value="ANK_REP_REGION"/>
    <property type="match status" value="1"/>
</dbReference>
<dbReference type="PANTHER" id="PTHR47794">
    <property type="entry name" value="VACUOLAR PROTEIN SORTING-ASSOCIATED PROTEIN 27"/>
    <property type="match status" value="1"/>
</dbReference>
<protein>
    <submittedName>
        <fullName evidence="8">Hepatocyte growth factor-regulated tyrosine kinase substrate</fullName>
    </submittedName>
</protein>
<dbReference type="GO" id="GO:0043130">
    <property type="term" value="F:ubiquitin binding"/>
    <property type="evidence" value="ECO:0007669"/>
    <property type="project" value="TreeGrafter"/>
</dbReference>
<dbReference type="OrthoDB" id="194358at2759"/>
<feature type="region of interest" description="Disordered" evidence="6">
    <location>
        <begin position="137"/>
        <end position="194"/>
    </location>
</feature>
<feature type="compositionally biased region" description="Low complexity" evidence="6">
    <location>
        <begin position="163"/>
        <end position="175"/>
    </location>
</feature>
<organism evidence="8 9">
    <name type="scientific">Olea europaea subsp. europaea</name>
    <dbReference type="NCBI Taxonomy" id="158383"/>
    <lineage>
        <taxon>Eukaryota</taxon>
        <taxon>Viridiplantae</taxon>
        <taxon>Streptophyta</taxon>
        <taxon>Embryophyta</taxon>
        <taxon>Tracheophyta</taxon>
        <taxon>Spermatophyta</taxon>
        <taxon>Magnoliopsida</taxon>
        <taxon>eudicotyledons</taxon>
        <taxon>Gunneridae</taxon>
        <taxon>Pentapetalae</taxon>
        <taxon>asterids</taxon>
        <taxon>lamiids</taxon>
        <taxon>Lamiales</taxon>
        <taxon>Oleaceae</taxon>
        <taxon>Oleeae</taxon>
        <taxon>Olea</taxon>
    </lineage>
</organism>
<evidence type="ECO:0000256" key="4">
    <source>
        <dbReference type="PROSITE-ProRule" id="PRU00023"/>
    </source>
</evidence>
<sequence length="290" mass="31345">MSMEPPPFEESSRCNVCKCSFTPFRRRHHCRCCGQTLCAEHSSIQMALPQFGIYSGVRVCAQCFNNASRSKKDDTPAFSNGVNAVTDSVSRLDMNVVAVTKSESTAEKLPVPGILECKCGMPLCICEAPAPRMDSVSLQQVQTTSVPTVQSIPKPKKADPTPKSRGSTSNSKSSTIFNLGQATNNSLDRSSTDYDVSGEGLREAIKNGDTASAKKLLSQGVDANYCDKQGSSLLHLAAVFNQTEIAFALMDHGASMVCKNLQGETPLDCAPATLQYRMKKKMEESVRVDP</sequence>
<dbReference type="Proteomes" id="UP000594638">
    <property type="component" value="Unassembled WGS sequence"/>
</dbReference>
<dbReference type="GO" id="GO:0032266">
    <property type="term" value="F:phosphatidylinositol-3-phosphate binding"/>
    <property type="evidence" value="ECO:0007669"/>
    <property type="project" value="TreeGrafter"/>
</dbReference>
<gene>
    <name evidence="8" type="ORF">OLEA9_A047158</name>
</gene>
<keyword evidence="4" id="KW-0040">ANK repeat</keyword>
<comment type="caution">
    <text evidence="8">The sequence shown here is derived from an EMBL/GenBank/DDBJ whole genome shotgun (WGS) entry which is preliminary data.</text>
</comment>
<dbReference type="SUPFAM" id="SSF57903">
    <property type="entry name" value="FYVE/PHD zinc finger"/>
    <property type="match status" value="1"/>
</dbReference>
<feature type="domain" description="FYVE-type" evidence="7">
    <location>
        <begin position="8"/>
        <end position="68"/>
    </location>
</feature>
<evidence type="ECO:0000256" key="3">
    <source>
        <dbReference type="ARBA" id="ARBA00022833"/>
    </source>
</evidence>
<keyword evidence="3" id="KW-0862">Zinc</keyword>
<dbReference type="InterPro" id="IPR036770">
    <property type="entry name" value="Ankyrin_rpt-contain_sf"/>
</dbReference>
<evidence type="ECO:0000313" key="8">
    <source>
        <dbReference type="EMBL" id="CAA3009420.1"/>
    </source>
</evidence>
<dbReference type="Gramene" id="OE9A047158T1">
    <property type="protein sequence ID" value="OE9A047158C1"/>
    <property type="gene ID" value="OE9A047158"/>
</dbReference>
<dbReference type="PROSITE" id="PS50178">
    <property type="entry name" value="ZF_FYVE"/>
    <property type="match status" value="1"/>
</dbReference>
<evidence type="ECO:0000259" key="7">
    <source>
        <dbReference type="PROSITE" id="PS50178"/>
    </source>
</evidence>
<keyword evidence="8" id="KW-0418">Kinase</keyword>
<feature type="compositionally biased region" description="Polar residues" evidence="6">
    <location>
        <begin position="176"/>
        <end position="189"/>
    </location>
</feature>
<keyword evidence="9" id="KW-1185">Reference proteome</keyword>
<dbReference type="GO" id="GO:0033565">
    <property type="term" value="C:ESCRT-0 complex"/>
    <property type="evidence" value="ECO:0007669"/>
    <property type="project" value="TreeGrafter"/>
</dbReference>
<dbReference type="InterPro" id="IPR000306">
    <property type="entry name" value="Znf_FYVE"/>
</dbReference>
<evidence type="ECO:0000313" key="9">
    <source>
        <dbReference type="Proteomes" id="UP000594638"/>
    </source>
</evidence>
<evidence type="ECO:0000256" key="1">
    <source>
        <dbReference type="ARBA" id="ARBA00022723"/>
    </source>
</evidence>
<dbReference type="CDD" id="cd15760">
    <property type="entry name" value="FYVE_scVPS27p_like"/>
    <property type="match status" value="1"/>
</dbReference>
<dbReference type="SMART" id="SM00064">
    <property type="entry name" value="FYVE"/>
    <property type="match status" value="1"/>
</dbReference>
<name>A0A8S0TWZ4_OLEEU</name>
<proteinExistence type="predicted"/>
<evidence type="ECO:0000256" key="5">
    <source>
        <dbReference type="PROSITE-ProRule" id="PRU00091"/>
    </source>
</evidence>
<reference evidence="8 9" key="1">
    <citation type="submission" date="2019-12" db="EMBL/GenBank/DDBJ databases">
        <authorList>
            <person name="Alioto T."/>
            <person name="Alioto T."/>
            <person name="Gomez Garrido J."/>
        </authorList>
    </citation>
    <scope>NUCLEOTIDE SEQUENCE [LARGE SCALE GENOMIC DNA]</scope>
</reference>
<dbReference type="Gene3D" id="1.25.40.20">
    <property type="entry name" value="Ankyrin repeat-containing domain"/>
    <property type="match status" value="1"/>
</dbReference>
<dbReference type="InterPro" id="IPR017455">
    <property type="entry name" value="Znf_FYVE-rel"/>
</dbReference>
<feature type="compositionally biased region" description="Low complexity" evidence="6">
    <location>
        <begin position="137"/>
        <end position="151"/>
    </location>
</feature>
<dbReference type="GO" id="GO:0016301">
    <property type="term" value="F:kinase activity"/>
    <property type="evidence" value="ECO:0007669"/>
    <property type="project" value="UniProtKB-KW"/>
</dbReference>
<dbReference type="Pfam" id="PF12796">
    <property type="entry name" value="Ank_2"/>
    <property type="match status" value="1"/>
</dbReference>
<dbReference type="EMBL" id="CACTIH010007317">
    <property type="protein sequence ID" value="CAA3009420.1"/>
    <property type="molecule type" value="Genomic_DNA"/>
</dbReference>
<dbReference type="InterPro" id="IPR013083">
    <property type="entry name" value="Znf_RING/FYVE/PHD"/>
</dbReference>
<accession>A0A8S0TWZ4</accession>
<dbReference type="InterPro" id="IPR011011">
    <property type="entry name" value="Znf_FYVE_PHD"/>
</dbReference>
<dbReference type="Pfam" id="PF01363">
    <property type="entry name" value="FYVE"/>
    <property type="match status" value="1"/>
</dbReference>
<dbReference type="GO" id="GO:0043328">
    <property type="term" value="P:protein transport to vacuole involved in ubiquitin-dependent protein catabolic process via the multivesicular body sorting pathway"/>
    <property type="evidence" value="ECO:0007669"/>
    <property type="project" value="TreeGrafter"/>
</dbReference>
<keyword evidence="8" id="KW-0808">Transferase</keyword>
<keyword evidence="2 5" id="KW-0863">Zinc-finger</keyword>
<evidence type="ECO:0000256" key="2">
    <source>
        <dbReference type="ARBA" id="ARBA00022771"/>
    </source>
</evidence>
<dbReference type="InterPro" id="IPR002110">
    <property type="entry name" value="Ankyrin_rpt"/>
</dbReference>
<dbReference type="PROSITE" id="PS50088">
    <property type="entry name" value="ANK_REPEAT"/>
    <property type="match status" value="1"/>
</dbReference>